<name>A0AAW0YV42_CHEQU</name>
<reference evidence="1 2" key="1">
    <citation type="journal article" date="2024" name="BMC Genomics">
        <title>Genome assembly of redclaw crayfish (Cherax quadricarinatus) provides insights into its immune adaptation and hypoxia tolerance.</title>
        <authorList>
            <person name="Liu Z."/>
            <person name="Zheng J."/>
            <person name="Li H."/>
            <person name="Fang K."/>
            <person name="Wang S."/>
            <person name="He J."/>
            <person name="Zhou D."/>
            <person name="Weng S."/>
            <person name="Chi M."/>
            <person name="Gu Z."/>
            <person name="He J."/>
            <person name="Li F."/>
            <person name="Wang M."/>
        </authorList>
    </citation>
    <scope>NUCLEOTIDE SEQUENCE [LARGE SCALE GENOMIC DNA]</scope>
    <source>
        <strain evidence="1">ZL_2023a</strain>
    </source>
</reference>
<gene>
    <name evidence="1" type="ORF">OTU49_014835</name>
</gene>
<comment type="caution">
    <text evidence="1">The sequence shown here is derived from an EMBL/GenBank/DDBJ whole genome shotgun (WGS) entry which is preliminary data.</text>
</comment>
<protein>
    <recommendedName>
        <fullName evidence="3">Protein 21.1</fullName>
    </recommendedName>
</protein>
<dbReference type="Gene3D" id="1.25.40.20">
    <property type="entry name" value="Ankyrin repeat-containing domain"/>
    <property type="match status" value="1"/>
</dbReference>
<dbReference type="EMBL" id="JARKIK010000001">
    <property type="protein sequence ID" value="KAK8754199.1"/>
    <property type="molecule type" value="Genomic_DNA"/>
</dbReference>
<organism evidence="1 2">
    <name type="scientific">Cherax quadricarinatus</name>
    <name type="common">Australian red claw crayfish</name>
    <dbReference type="NCBI Taxonomy" id="27406"/>
    <lineage>
        <taxon>Eukaryota</taxon>
        <taxon>Metazoa</taxon>
        <taxon>Ecdysozoa</taxon>
        <taxon>Arthropoda</taxon>
        <taxon>Crustacea</taxon>
        <taxon>Multicrustacea</taxon>
        <taxon>Malacostraca</taxon>
        <taxon>Eumalacostraca</taxon>
        <taxon>Eucarida</taxon>
        <taxon>Decapoda</taxon>
        <taxon>Pleocyemata</taxon>
        <taxon>Astacidea</taxon>
        <taxon>Parastacoidea</taxon>
        <taxon>Parastacidae</taxon>
        <taxon>Cherax</taxon>
    </lineage>
</organism>
<evidence type="ECO:0008006" key="3">
    <source>
        <dbReference type="Google" id="ProtNLM"/>
    </source>
</evidence>
<evidence type="ECO:0000313" key="1">
    <source>
        <dbReference type="EMBL" id="KAK8754199.1"/>
    </source>
</evidence>
<keyword evidence="2" id="KW-1185">Reference proteome</keyword>
<proteinExistence type="predicted"/>
<dbReference type="SUPFAM" id="SSF48403">
    <property type="entry name" value="Ankyrin repeat"/>
    <property type="match status" value="1"/>
</dbReference>
<dbReference type="InterPro" id="IPR036770">
    <property type="entry name" value="Ankyrin_rpt-contain_sf"/>
</dbReference>
<dbReference type="AlphaFoldDB" id="A0AAW0YV42"/>
<dbReference type="Proteomes" id="UP001445076">
    <property type="component" value="Unassembled WGS sequence"/>
</dbReference>
<accession>A0AAW0YV42</accession>
<sequence>MHNNESWTAVMAAAAKGHWKIVRMILDAHLNMICDEADFVIVKACDNNQWDIVQDIVEGHFPLPTETFKHLIHRAYNQEMLDIVCTILKQNFRYKDERLCEILSKMVKRRCWNKIMNLLILVNKEINFDLDLVEAALAEDAQEVKSMIKKVDKHSLDGTRLVVAACGTSDEVAYHLYYSYYTTAEKICKYCLLIASMNGNLEILTRLFEKHSNTFTYGLLSRARQVATDERFEDAEKLLQIALSEKGKLLCL</sequence>
<evidence type="ECO:0000313" key="2">
    <source>
        <dbReference type="Proteomes" id="UP001445076"/>
    </source>
</evidence>